<evidence type="ECO:0008006" key="3">
    <source>
        <dbReference type="Google" id="ProtNLM"/>
    </source>
</evidence>
<dbReference type="GO" id="GO:0043937">
    <property type="term" value="P:regulation of sporulation"/>
    <property type="evidence" value="ECO:0007669"/>
    <property type="project" value="InterPro"/>
</dbReference>
<comment type="caution">
    <text evidence="1">The sequence shown here is derived from an EMBL/GenBank/DDBJ whole genome shotgun (WGS) entry which is preliminary data.</text>
</comment>
<dbReference type="Gene3D" id="4.10.280.10">
    <property type="entry name" value="Helix-loop-helix DNA-binding domain"/>
    <property type="match status" value="1"/>
</dbReference>
<evidence type="ECO:0000313" key="1">
    <source>
        <dbReference type="EMBL" id="GBG11852.1"/>
    </source>
</evidence>
<name>A0A2R5EYS3_9BACL</name>
<dbReference type="Proteomes" id="UP000245202">
    <property type="component" value="Unassembled WGS sequence"/>
</dbReference>
<dbReference type="InterPro" id="IPR037208">
    <property type="entry name" value="Spo0E-like_sf"/>
</dbReference>
<dbReference type="Pfam" id="PF09388">
    <property type="entry name" value="SpoOE-like"/>
    <property type="match status" value="1"/>
</dbReference>
<evidence type="ECO:0000313" key="2">
    <source>
        <dbReference type="Proteomes" id="UP000245202"/>
    </source>
</evidence>
<dbReference type="GO" id="GO:0046983">
    <property type="term" value="F:protein dimerization activity"/>
    <property type="evidence" value="ECO:0007669"/>
    <property type="project" value="InterPro"/>
</dbReference>
<protein>
    <recommendedName>
        <fullName evidence="3">Aspartyl-phosphate phosphatase Spo0E family protein</fullName>
    </recommendedName>
</protein>
<reference evidence="1 2" key="1">
    <citation type="submission" date="2017-08" db="EMBL/GenBank/DDBJ databases">
        <title>Substantial Increase in Enzyme Production by Combined Drug-Resistance Mutations in Paenibacillus agaridevorans.</title>
        <authorList>
            <person name="Tanaka Y."/>
            <person name="Funane K."/>
            <person name="Hosaka T."/>
            <person name="Shiwa Y."/>
            <person name="Fujita N."/>
            <person name="Miyazaki T."/>
            <person name="Yoshikawa H."/>
            <person name="Murakami K."/>
            <person name="Kasahara K."/>
            <person name="Inaoka T."/>
            <person name="Hiraga Y."/>
            <person name="Ochi K."/>
        </authorList>
    </citation>
    <scope>NUCLEOTIDE SEQUENCE [LARGE SCALE GENOMIC DNA]</scope>
    <source>
        <strain evidence="1 2">T-3040</strain>
    </source>
</reference>
<dbReference type="AlphaFoldDB" id="A0A2R5EYS3"/>
<accession>A0A2R5EYS3</accession>
<dbReference type="InterPro" id="IPR018540">
    <property type="entry name" value="Spo0E-like"/>
</dbReference>
<gene>
    <name evidence="1" type="ORF">PAT3040_06702</name>
</gene>
<sequence length="84" mass="9577">MSMNICECRNQIEQLRKIMELTFDNHGSFTAPPVLEASQRLDDALVHYRLCPFFDSCNESGCRVSWKDVDQLQLGNQAKNKIAG</sequence>
<dbReference type="InterPro" id="IPR036638">
    <property type="entry name" value="HLH_DNA-bd_sf"/>
</dbReference>
<proteinExistence type="predicted"/>
<dbReference type="SUPFAM" id="SSF140500">
    <property type="entry name" value="BAS1536-like"/>
    <property type="match status" value="1"/>
</dbReference>
<keyword evidence="2" id="KW-1185">Reference proteome</keyword>
<dbReference type="EMBL" id="BDQX01000430">
    <property type="protein sequence ID" value="GBG11852.1"/>
    <property type="molecule type" value="Genomic_DNA"/>
</dbReference>
<organism evidence="1 2">
    <name type="scientific">Paenibacillus agaridevorans</name>
    <dbReference type="NCBI Taxonomy" id="171404"/>
    <lineage>
        <taxon>Bacteria</taxon>
        <taxon>Bacillati</taxon>
        <taxon>Bacillota</taxon>
        <taxon>Bacilli</taxon>
        <taxon>Bacillales</taxon>
        <taxon>Paenibacillaceae</taxon>
        <taxon>Paenibacillus</taxon>
    </lineage>
</organism>